<proteinExistence type="predicted"/>
<sequence length="82" mass="9228">MRSRYLTPKDIMQSMPHDAHPIGVLVNTGIKEGTWEAFIADVLSLAKDIIQSLPHDAHPIGVLVNTRVLFLFFILMQTQLSE</sequence>
<evidence type="ECO:0000313" key="1">
    <source>
        <dbReference type="EMBL" id="KAL2340764.1"/>
    </source>
</evidence>
<keyword evidence="2" id="KW-1185">Reference proteome</keyword>
<dbReference type="EMBL" id="JBGMDY010000003">
    <property type="protein sequence ID" value="KAL2340764.1"/>
    <property type="molecule type" value="Genomic_DNA"/>
</dbReference>
<evidence type="ECO:0000313" key="2">
    <source>
        <dbReference type="Proteomes" id="UP001603857"/>
    </source>
</evidence>
<name>A0ABD1MY77_9FABA</name>
<accession>A0ABD1MY77</accession>
<gene>
    <name evidence="1" type="ORF">Fmac_008704</name>
</gene>
<organism evidence="1 2">
    <name type="scientific">Flemingia macrophylla</name>
    <dbReference type="NCBI Taxonomy" id="520843"/>
    <lineage>
        <taxon>Eukaryota</taxon>
        <taxon>Viridiplantae</taxon>
        <taxon>Streptophyta</taxon>
        <taxon>Embryophyta</taxon>
        <taxon>Tracheophyta</taxon>
        <taxon>Spermatophyta</taxon>
        <taxon>Magnoliopsida</taxon>
        <taxon>eudicotyledons</taxon>
        <taxon>Gunneridae</taxon>
        <taxon>Pentapetalae</taxon>
        <taxon>rosids</taxon>
        <taxon>fabids</taxon>
        <taxon>Fabales</taxon>
        <taxon>Fabaceae</taxon>
        <taxon>Papilionoideae</taxon>
        <taxon>50 kb inversion clade</taxon>
        <taxon>NPAAA clade</taxon>
        <taxon>indigoferoid/millettioid clade</taxon>
        <taxon>Phaseoleae</taxon>
        <taxon>Flemingia</taxon>
    </lineage>
</organism>
<reference evidence="1 2" key="1">
    <citation type="submission" date="2024-08" db="EMBL/GenBank/DDBJ databases">
        <title>Insights into the chromosomal genome structure of Flemingia macrophylla.</title>
        <authorList>
            <person name="Ding Y."/>
            <person name="Zhao Y."/>
            <person name="Bi W."/>
            <person name="Wu M."/>
            <person name="Zhao G."/>
            <person name="Gong Y."/>
            <person name="Li W."/>
            <person name="Zhang P."/>
        </authorList>
    </citation>
    <scope>NUCLEOTIDE SEQUENCE [LARGE SCALE GENOMIC DNA]</scope>
    <source>
        <strain evidence="1">DYQJB</strain>
        <tissue evidence="1">Leaf</tissue>
    </source>
</reference>
<dbReference type="Proteomes" id="UP001603857">
    <property type="component" value="Unassembled WGS sequence"/>
</dbReference>
<protein>
    <submittedName>
        <fullName evidence="1">Uncharacterized protein</fullName>
    </submittedName>
</protein>
<comment type="caution">
    <text evidence="1">The sequence shown here is derived from an EMBL/GenBank/DDBJ whole genome shotgun (WGS) entry which is preliminary data.</text>
</comment>
<dbReference type="AlphaFoldDB" id="A0ABD1MY77"/>